<evidence type="ECO:0000313" key="1">
    <source>
        <dbReference type="EMBL" id="KAJ9165349.1"/>
    </source>
</evidence>
<name>A0AA38W0X0_9PEZI</name>
<proteinExistence type="predicted"/>
<dbReference type="Proteomes" id="UP001174691">
    <property type="component" value="Unassembled WGS sequence"/>
</dbReference>
<dbReference type="EMBL" id="JANBVN010000004">
    <property type="protein sequence ID" value="KAJ9165349.1"/>
    <property type="molecule type" value="Genomic_DNA"/>
</dbReference>
<dbReference type="AlphaFoldDB" id="A0AA38W0X0"/>
<reference evidence="1" key="1">
    <citation type="submission" date="2022-07" db="EMBL/GenBank/DDBJ databases">
        <title>Fungi with potential for degradation of polypropylene.</title>
        <authorList>
            <person name="Gostincar C."/>
        </authorList>
    </citation>
    <scope>NUCLEOTIDE SEQUENCE</scope>
    <source>
        <strain evidence="1">EXF-13287</strain>
    </source>
</reference>
<organism evidence="1 2">
    <name type="scientific">Coniochaeta hoffmannii</name>
    <dbReference type="NCBI Taxonomy" id="91930"/>
    <lineage>
        <taxon>Eukaryota</taxon>
        <taxon>Fungi</taxon>
        <taxon>Dikarya</taxon>
        <taxon>Ascomycota</taxon>
        <taxon>Pezizomycotina</taxon>
        <taxon>Sordariomycetes</taxon>
        <taxon>Sordariomycetidae</taxon>
        <taxon>Coniochaetales</taxon>
        <taxon>Coniochaetaceae</taxon>
        <taxon>Coniochaeta</taxon>
    </lineage>
</organism>
<comment type="caution">
    <text evidence="1">The sequence shown here is derived from an EMBL/GenBank/DDBJ whole genome shotgun (WGS) entry which is preliminary data.</text>
</comment>
<keyword evidence="2" id="KW-1185">Reference proteome</keyword>
<gene>
    <name evidence="1" type="ORF">NKR19_g449</name>
</gene>
<sequence length="533" mass="55939">MPTDGVATPTSDPTATGLELGLASFATNPPTATGLTVTTCDGVFDGNHIALSAGKGVTFLFSLDQSTFTKTPTLRVFGLASRNDPTVGNSPITLTVNGRAIVSDYAMPGQGWGPENASFQIPPAYLVPGTNAATLQVAPDAAQNFCLYQLAVDLTPGPYTGDTLEANLRTNPVTLSPGLSVSANSAGGFVNGCSYYPAGGALSVVFSLTDANARNDEVRIKLTGLVSRNGDQVGHAPISVTMNGQNVLADYTVPGNGWAPTPFEIRPPAELCVPGPNTVTVSVASDATTSLWLYDLVIQKAEDYQSLGTADFTTQPPSATGLTIDRFEGRSDYNRLDLDSGNVVEVTFNSPMPMLTMFEFDALVARAAGRDGYAPITVTVNGTSIINDYTIAGDGWNYTESCFMLPPALVRTGANQISIQVSQHSRTLLWLRAMRVRALLNGPAVRRELATSVPCYRAHGQISSVPLMLLICRPSSALGIVSSINEFAGNATITEAIGILDSAADDMIWMQSAITAALAGTNAVDVANRRVAD</sequence>
<evidence type="ECO:0000313" key="2">
    <source>
        <dbReference type="Proteomes" id="UP001174691"/>
    </source>
</evidence>
<accession>A0AA38W0X0</accession>
<protein>
    <submittedName>
        <fullName evidence="1">Uncharacterized protein</fullName>
    </submittedName>
</protein>